<dbReference type="Pfam" id="PF16473">
    <property type="entry name" value="Rv2179c-like"/>
    <property type="match status" value="1"/>
</dbReference>
<proteinExistence type="predicted"/>
<name>J0W654_RHILT</name>
<dbReference type="SMART" id="SM00479">
    <property type="entry name" value="EXOIII"/>
    <property type="match status" value="1"/>
</dbReference>
<dbReference type="InterPro" id="IPR036397">
    <property type="entry name" value="RNaseH_sf"/>
</dbReference>
<dbReference type="HOGENOM" id="CLU_096449_1_0_5"/>
<evidence type="ECO:0000313" key="2">
    <source>
        <dbReference type="EMBL" id="EJC80673.1"/>
    </source>
</evidence>
<evidence type="ECO:0000313" key="3">
    <source>
        <dbReference type="Proteomes" id="UP000005732"/>
    </source>
</evidence>
<dbReference type="GO" id="GO:0006259">
    <property type="term" value="P:DNA metabolic process"/>
    <property type="evidence" value="ECO:0007669"/>
    <property type="project" value="UniProtKB-ARBA"/>
</dbReference>
<dbReference type="Proteomes" id="UP000005732">
    <property type="component" value="Unassembled WGS sequence"/>
</dbReference>
<organism evidence="2 3">
    <name type="scientific">Rhizobium leguminosarum bv. trifolii WSM2297</name>
    <dbReference type="NCBI Taxonomy" id="754762"/>
    <lineage>
        <taxon>Bacteria</taxon>
        <taxon>Pseudomonadati</taxon>
        <taxon>Pseudomonadota</taxon>
        <taxon>Alphaproteobacteria</taxon>
        <taxon>Hyphomicrobiales</taxon>
        <taxon>Rhizobiaceae</taxon>
        <taxon>Rhizobium/Agrobacterium group</taxon>
        <taxon>Rhizobium</taxon>
    </lineage>
</organism>
<evidence type="ECO:0000259" key="1">
    <source>
        <dbReference type="SMART" id="SM00479"/>
    </source>
</evidence>
<gene>
    <name evidence="2" type="ORF">Rleg4DRAFT_2309</name>
</gene>
<accession>J0W654</accession>
<dbReference type="SUPFAM" id="SSF53098">
    <property type="entry name" value="Ribonuclease H-like"/>
    <property type="match status" value="1"/>
</dbReference>
<keyword evidence="2" id="KW-0378">Hydrolase</keyword>
<protein>
    <submittedName>
        <fullName evidence="2">DNA polymerase III epsilon subunit-like 3'-5' exonuclease</fullName>
    </submittedName>
</protein>
<dbReference type="GO" id="GO:0003676">
    <property type="term" value="F:nucleic acid binding"/>
    <property type="evidence" value="ECO:0007669"/>
    <property type="project" value="InterPro"/>
</dbReference>
<dbReference type="AlphaFoldDB" id="J0W654"/>
<dbReference type="GO" id="GO:0004527">
    <property type="term" value="F:exonuclease activity"/>
    <property type="evidence" value="ECO:0007669"/>
    <property type="project" value="UniProtKB-KW"/>
</dbReference>
<keyword evidence="2" id="KW-0540">Nuclease</keyword>
<dbReference type="EMBL" id="JH719395">
    <property type="protein sequence ID" value="EJC80673.1"/>
    <property type="molecule type" value="Genomic_DNA"/>
</dbReference>
<dbReference type="InterPro" id="IPR012337">
    <property type="entry name" value="RNaseH-like_sf"/>
</dbReference>
<dbReference type="InterPro" id="IPR033390">
    <property type="entry name" value="Rv2179c-like"/>
</dbReference>
<dbReference type="InterPro" id="IPR013520">
    <property type="entry name" value="Ribonucl_H"/>
</dbReference>
<dbReference type="CDD" id="cd06127">
    <property type="entry name" value="DEDDh"/>
    <property type="match status" value="1"/>
</dbReference>
<dbReference type="OrthoDB" id="9803925at2"/>
<dbReference type="Gene3D" id="3.30.420.10">
    <property type="entry name" value="Ribonuclease H-like superfamily/Ribonuclease H"/>
    <property type="match status" value="1"/>
</dbReference>
<dbReference type="RefSeq" id="WP_003581391.1">
    <property type="nucleotide sequence ID" value="NZ_JH719395.1"/>
</dbReference>
<reference evidence="2 3" key="1">
    <citation type="submission" date="2012-02" db="EMBL/GenBank/DDBJ databases">
        <title>Improved High-Quality Draft Sequence of Rhizobium leguminosarum bv. trifolii WSM2297.</title>
        <authorList>
            <consortium name="US DOE Joint Genome Institute"/>
            <person name="Lucas S."/>
            <person name="Han J."/>
            <person name="Lapidus A."/>
            <person name="Cheng J.-F."/>
            <person name="Goodwin L."/>
            <person name="Pitluck S."/>
            <person name="Peters L."/>
            <person name="Ovchinnikova G."/>
            <person name="Zhang X."/>
            <person name="Detter J.C."/>
            <person name="Han C."/>
            <person name="Tapia R."/>
            <person name="Land M."/>
            <person name="Hauser L."/>
            <person name="Kyrpides N."/>
            <person name="Ivanova N."/>
            <person name="Pagani I."/>
            <person name="Brau L."/>
            <person name="Yates R."/>
            <person name="O'Hara G."/>
            <person name="Rui T."/>
            <person name="Howieson J."/>
            <person name="Reeve W."/>
            <person name="Woyke T."/>
        </authorList>
    </citation>
    <scope>NUCLEOTIDE SEQUENCE [LARGE SCALE GENOMIC DNA]</scope>
    <source>
        <strain evidence="2 3">WSM2297</strain>
    </source>
</reference>
<sequence length="185" mass="20611">MTEKREEIFISVDIEAAGPMPPDYSMLSLGCCLVSDPDKSFYVEFKPISENVIPEAMAVSGFDLDSLKDTGTNPAEAMGRLDEWITANSGDGKPIFVGFNAPFDWAFVNYYFLHFLKKNPFGIGAVDIKAMYMGATDSSWDATRSSQFPVDKQNEAEKHDALADARHQAKLFRYVRGLRNQSTSD</sequence>
<feature type="domain" description="Exonuclease" evidence="1">
    <location>
        <begin position="8"/>
        <end position="181"/>
    </location>
</feature>
<keyword evidence="2" id="KW-0269">Exonuclease</keyword>